<dbReference type="EMBL" id="HAEH01005330">
    <property type="protein sequence ID" value="SBR76235.1"/>
    <property type="molecule type" value="Transcribed_RNA"/>
</dbReference>
<name>A0A1A8P4J6_9TELE</name>
<reference evidence="1" key="2">
    <citation type="submission" date="2016-06" db="EMBL/GenBank/DDBJ databases">
        <title>The genome of a short-lived fish provides insights into sex chromosome evolution and the genetic control of aging.</title>
        <authorList>
            <person name="Reichwald K."/>
            <person name="Felder M."/>
            <person name="Petzold A."/>
            <person name="Koch P."/>
            <person name="Groth M."/>
            <person name="Platzer M."/>
        </authorList>
    </citation>
    <scope>NUCLEOTIDE SEQUENCE</scope>
    <source>
        <tissue evidence="1">Brain</tissue>
    </source>
</reference>
<feature type="non-terminal residue" evidence="1">
    <location>
        <position position="1"/>
    </location>
</feature>
<dbReference type="AlphaFoldDB" id="A0A1A8P4J6"/>
<protein>
    <submittedName>
        <fullName evidence="1">Chromosome 2 open reading frame 71</fullName>
    </submittedName>
</protein>
<evidence type="ECO:0000313" key="1">
    <source>
        <dbReference type="EMBL" id="SBR76235.1"/>
    </source>
</evidence>
<organism evidence="1">
    <name type="scientific">Nothobranchius rachovii</name>
    <name type="common">bluefin notho</name>
    <dbReference type="NCBI Taxonomy" id="451742"/>
    <lineage>
        <taxon>Eukaryota</taxon>
        <taxon>Metazoa</taxon>
        <taxon>Chordata</taxon>
        <taxon>Craniata</taxon>
        <taxon>Vertebrata</taxon>
        <taxon>Euteleostomi</taxon>
        <taxon>Actinopterygii</taxon>
        <taxon>Neopterygii</taxon>
        <taxon>Teleostei</taxon>
        <taxon>Neoteleostei</taxon>
        <taxon>Acanthomorphata</taxon>
        <taxon>Ovalentaria</taxon>
        <taxon>Atherinomorphae</taxon>
        <taxon>Cyprinodontiformes</taxon>
        <taxon>Nothobranchiidae</taxon>
        <taxon>Nothobranchius</taxon>
    </lineage>
</organism>
<proteinExistence type="predicted"/>
<sequence length="52" mass="5961">PRRGRLGALIQSLETVALWFPSRPKGVTRFSLNKGSCLATEEEEHRWIQQPL</sequence>
<gene>
    <name evidence="1" type="primary">C20H2ORF71</name>
</gene>
<accession>A0A1A8P4J6</accession>
<reference evidence="1" key="1">
    <citation type="submission" date="2016-05" db="EMBL/GenBank/DDBJ databases">
        <authorList>
            <person name="Lavstsen T."/>
            <person name="Jespersen J.S."/>
        </authorList>
    </citation>
    <scope>NUCLEOTIDE SEQUENCE</scope>
    <source>
        <tissue evidence="1">Brain</tissue>
    </source>
</reference>